<evidence type="ECO:0000256" key="1">
    <source>
        <dbReference type="SAM" id="MobiDB-lite"/>
    </source>
</evidence>
<organism evidence="2 3">
    <name type="scientific">Virgibacillus phasianinus</name>
    <dbReference type="NCBI Taxonomy" id="2017483"/>
    <lineage>
        <taxon>Bacteria</taxon>
        <taxon>Bacillati</taxon>
        <taxon>Bacillota</taxon>
        <taxon>Bacilli</taxon>
        <taxon>Bacillales</taxon>
        <taxon>Bacillaceae</taxon>
        <taxon>Virgibacillus</taxon>
    </lineage>
</organism>
<dbReference type="RefSeq" id="WP_089061077.1">
    <property type="nucleotide sequence ID" value="NZ_CP022315.1"/>
</dbReference>
<proteinExistence type="predicted"/>
<protein>
    <submittedName>
        <fullName evidence="2">Pathogenicity locus</fullName>
    </submittedName>
</protein>
<dbReference type="KEGG" id="vil:CFK37_06425"/>
<accession>A0A220U128</accession>
<sequence>MTANSPKLPLTPEERSSLRAAKIKLCEITQLDVHNLANALNASLNRAEYLHGLAIFQSIPSIGPKLAHLVIDLGYYSFDAVKYESGEELTNRAEENYGYWMDPCVEDSLRCVVYHANHPGSDKKWFEFTGERKEYRKENGYPETRPKRAWYDAEKT</sequence>
<evidence type="ECO:0000313" key="2">
    <source>
        <dbReference type="EMBL" id="ASK61817.1"/>
    </source>
</evidence>
<reference evidence="2 3" key="1">
    <citation type="submission" date="2017-07" db="EMBL/GenBank/DDBJ databases">
        <title>Virgibacillus sp. LM2416.</title>
        <authorList>
            <person name="Tak E.J."/>
            <person name="Bae J.-W."/>
        </authorList>
    </citation>
    <scope>NUCLEOTIDE SEQUENCE [LARGE SCALE GENOMIC DNA]</scope>
    <source>
        <strain evidence="2 3">LM2416</strain>
    </source>
</reference>
<gene>
    <name evidence="2" type="ORF">CFK37_06425</name>
</gene>
<dbReference type="Proteomes" id="UP000198312">
    <property type="component" value="Chromosome"/>
</dbReference>
<keyword evidence="3" id="KW-1185">Reference proteome</keyword>
<dbReference type="AlphaFoldDB" id="A0A220U128"/>
<dbReference type="EMBL" id="CP022315">
    <property type="protein sequence ID" value="ASK61817.1"/>
    <property type="molecule type" value="Genomic_DNA"/>
</dbReference>
<dbReference type="InterPro" id="IPR021725">
    <property type="entry name" value="Cdd1"/>
</dbReference>
<feature type="region of interest" description="Disordered" evidence="1">
    <location>
        <begin position="137"/>
        <end position="156"/>
    </location>
</feature>
<dbReference type="Pfam" id="PF11731">
    <property type="entry name" value="Cdd1"/>
    <property type="match status" value="1"/>
</dbReference>
<name>A0A220U128_9BACI</name>
<evidence type="ECO:0000313" key="3">
    <source>
        <dbReference type="Proteomes" id="UP000198312"/>
    </source>
</evidence>
<dbReference type="OrthoDB" id="666031at2"/>